<evidence type="ECO:0000313" key="4">
    <source>
        <dbReference type="EMBL" id="CAB4871717.1"/>
    </source>
</evidence>
<dbReference type="EMBL" id="CAEZWT010000045">
    <property type="protein sequence ID" value="CAB4672196.1"/>
    <property type="molecule type" value="Genomic_DNA"/>
</dbReference>
<sequence length="190" mass="21889">MNFSLTQEPVIYTPRLELHHICANELFTLFETPESDSIYIGHTYSNPFRVLVDDKGPLPWRVPQVRENESVNKWFVRWIVLAETREIIGSTSFHGAPDQQGMIEIGLGLEEPFRNRGFGYESLLGMWQWVLTQPHVQMLRYTVSPDNAPSIALIKKFGFVRVGQQMDEVDGPEDIFEMSASEFRRDNPAT</sequence>
<dbReference type="InterPro" id="IPR051531">
    <property type="entry name" value="N-acetyltransferase"/>
</dbReference>
<organism evidence="4">
    <name type="scientific">freshwater metagenome</name>
    <dbReference type="NCBI Taxonomy" id="449393"/>
    <lineage>
        <taxon>unclassified sequences</taxon>
        <taxon>metagenomes</taxon>
        <taxon>ecological metagenomes</taxon>
    </lineage>
</organism>
<feature type="domain" description="N-acetyltransferase" evidence="1">
    <location>
        <begin position="27"/>
        <end position="181"/>
    </location>
</feature>
<dbReference type="EMBL" id="CAEZZC010000012">
    <property type="protein sequence ID" value="CAB4753303.1"/>
    <property type="molecule type" value="Genomic_DNA"/>
</dbReference>
<dbReference type="InterPro" id="IPR000182">
    <property type="entry name" value="GNAT_dom"/>
</dbReference>
<dbReference type="EMBL" id="CAFBQL010000007">
    <property type="protein sequence ID" value="CAB5061358.1"/>
    <property type="molecule type" value="Genomic_DNA"/>
</dbReference>
<evidence type="ECO:0000313" key="6">
    <source>
        <dbReference type="EMBL" id="CAB5061358.1"/>
    </source>
</evidence>
<dbReference type="PANTHER" id="PTHR43792:SF13">
    <property type="entry name" value="ACETYLTRANSFERASE"/>
    <property type="match status" value="1"/>
</dbReference>
<accession>A0A6J7DMC3</accession>
<dbReference type="EMBL" id="CAFBMV010000007">
    <property type="protein sequence ID" value="CAB4927337.1"/>
    <property type="molecule type" value="Genomic_DNA"/>
</dbReference>
<dbReference type="EMBL" id="CAFBLE010000009">
    <property type="protein sequence ID" value="CAB4871717.1"/>
    <property type="molecule type" value="Genomic_DNA"/>
</dbReference>
<evidence type="ECO:0000259" key="1">
    <source>
        <dbReference type="PROSITE" id="PS51186"/>
    </source>
</evidence>
<reference evidence="4" key="1">
    <citation type="submission" date="2020-05" db="EMBL/GenBank/DDBJ databases">
        <authorList>
            <person name="Chiriac C."/>
            <person name="Salcher M."/>
            <person name="Ghai R."/>
            <person name="Kavagutti S V."/>
        </authorList>
    </citation>
    <scope>NUCLEOTIDE SEQUENCE</scope>
</reference>
<evidence type="ECO:0000313" key="2">
    <source>
        <dbReference type="EMBL" id="CAB4672196.1"/>
    </source>
</evidence>
<dbReference type="InterPro" id="IPR016181">
    <property type="entry name" value="Acyl_CoA_acyltransferase"/>
</dbReference>
<evidence type="ECO:0000313" key="3">
    <source>
        <dbReference type="EMBL" id="CAB4753303.1"/>
    </source>
</evidence>
<protein>
    <submittedName>
        <fullName evidence="4">Unannotated protein</fullName>
    </submittedName>
</protein>
<dbReference type="SUPFAM" id="SSF55729">
    <property type="entry name" value="Acyl-CoA N-acyltransferases (Nat)"/>
    <property type="match status" value="1"/>
</dbReference>
<dbReference type="Gene3D" id="3.40.630.30">
    <property type="match status" value="1"/>
</dbReference>
<dbReference type="AlphaFoldDB" id="A0A6J7DMC3"/>
<dbReference type="Pfam" id="PF13302">
    <property type="entry name" value="Acetyltransf_3"/>
    <property type="match status" value="1"/>
</dbReference>
<gene>
    <name evidence="2" type="ORF">UFOPK2289_01199</name>
    <name evidence="3" type="ORF">UFOPK2822_00947</name>
    <name evidence="4" type="ORF">UFOPK3346_01071</name>
    <name evidence="5" type="ORF">UFOPK3670_01056</name>
    <name evidence="6" type="ORF">UFOPK4308_01102</name>
</gene>
<evidence type="ECO:0000313" key="5">
    <source>
        <dbReference type="EMBL" id="CAB4927337.1"/>
    </source>
</evidence>
<name>A0A6J7DMC3_9ZZZZ</name>
<dbReference type="PANTHER" id="PTHR43792">
    <property type="entry name" value="GNAT FAMILY, PUTATIVE (AFU_ORTHOLOGUE AFUA_3G00765)-RELATED-RELATED"/>
    <property type="match status" value="1"/>
</dbReference>
<dbReference type="GO" id="GO:0016747">
    <property type="term" value="F:acyltransferase activity, transferring groups other than amino-acyl groups"/>
    <property type="evidence" value="ECO:0007669"/>
    <property type="project" value="InterPro"/>
</dbReference>
<proteinExistence type="predicted"/>
<dbReference type="PROSITE" id="PS51186">
    <property type="entry name" value="GNAT"/>
    <property type="match status" value="1"/>
</dbReference>